<proteinExistence type="predicted"/>
<evidence type="ECO:0000313" key="2">
    <source>
        <dbReference type="Proteomes" id="UP000314294"/>
    </source>
</evidence>
<accession>A0A4Z2JCY2</accession>
<protein>
    <submittedName>
        <fullName evidence="1">Uncharacterized protein</fullName>
    </submittedName>
</protein>
<comment type="caution">
    <text evidence="1">The sequence shown here is derived from an EMBL/GenBank/DDBJ whole genome shotgun (WGS) entry which is preliminary data.</text>
</comment>
<reference evidence="1 2" key="1">
    <citation type="submission" date="2019-03" db="EMBL/GenBank/DDBJ databases">
        <title>First draft genome of Liparis tanakae, snailfish: a comprehensive survey of snailfish specific genes.</title>
        <authorList>
            <person name="Kim W."/>
            <person name="Song I."/>
            <person name="Jeong J.-H."/>
            <person name="Kim D."/>
            <person name="Kim S."/>
            <person name="Ryu S."/>
            <person name="Song J.Y."/>
            <person name="Lee S.K."/>
        </authorList>
    </citation>
    <scope>NUCLEOTIDE SEQUENCE [LARGE SCALE GENOMIC DNA]</scope>
    <source>
        <tissue evidence="1">Muscle</tissue>
    </source>
</reference>
<dbReference type="AlphaFoldDB" id="A0A4Z2JCY2"/>
<sequence length="309" mass="34438">MSVRLTRAAPEASTVPARSYLQEHGVRNVLPEADLHEAVLHEAVLRNLHNARRGHLLVVAHTALLDLEQLHKQHKAPLVDAVRLLVDAVRLLVDAVRLLVDAVRLRTELRVSARKDHCLPHIELPVVGALLRGSPTAMGGTILQIIKFSCIKSANYNNCLFLGEYGAGLCIAVLQNIYVHHSPPRFFPGWAYRWAPWCKVVYCMSFFSRYLTCPTTISDGQPGWAVLHTKSLFSSPHTRCAATTNTITRKTKTIESHTRPNPVEYLLTPLMRDSKADQFMTAALEISLVAFVAPWGLVVCKLSDVCIKF</sequence>
<name>A0A4Z2JCY2_9TELE</name>
<organism evidence="1 2">
    <name type="scientific">Liparis tanakae</name>
    <name type="common">Tanaka's snailfish</name>
    <dbReference type="NCBI Taxonomy" id="230148"/>
    <lineage>
        <taxon>Eukaryota</taxon>
        <taxon>Metazoa</taxon>
        <taxon>Chordata</taxon>
        <taxon>Craniata</taxon>
        <taxon>Vertebrata</taxon>
        <taxon>Euteleostomi</taxon>
        <taxon>Actinopterygii</taxon>
        <taxon>Neopterygii</taxon>
        <taxon>Teleostei</taxon>
        <taxon>Neoteleostei</taxon>
        <taxon>Acanthomorphata</taxon>
        <taxon>Eupercaria</taxon>
        <taxon>Perciformes</taxon>
        <taxon>Cottioidei</taxon>
        <taxon>Cottales</taxon>
        <taxon>Liparidae</taxon>
        <taxon>Liparis</taxon>
    </lineage>
</organism>
<dbReference type="EMBL" id="SRLO01000007">
    <property type="protein sequence ID" value="TNN88020.1"/>
    <property type="molecule type" value="Genomic_DNA"/>
</dbReference>
<evidence type="ECO:0000313" key="1">
    <source>
        <dbReference type="EMBL" id="TNN88020.1"/>
    </source>
</evidence>
<dbReference type="Proteomes" id="UP000314294">
    <property type="component" value="Unassembled WGS sequence"/>
</dbReference>
<gene>
    <name evidence="1" type="ORF">EYF80_001601</name>
</gene>
<keyword evidence="2" id="KW-1185">Reference proteome</keyword>